<sequence length="68" mass="7444">MHLRHRWETIETIGYVITQRCAVCGRTRTRVRDHPPVARDDTAPAPPATRRDDRAASGGAAGRHGTAA</sequence>
<accession>A0A919R3J2</accession>
<keyword evidence="3" id="KW-1185">Reference proteome</keyword>
<name>A0A919R3J2_9ACTN</name>
<feature type="region of interest" description="Disordered" evidence="1">
    <location>
        <begin position="32"/>
        <end position="68"/>
    </location>
</feature>
<proteinExistence type="predicted"/>
<comment type="caution">
    <text evidence="2">The sequence shown here is derived from an EMBL/GenBank/DDBJ whole genome shotgun (WGS) entry which is preliminary data.</text>
</comment>
<gene>
    <name evidence="2" type="ORF">Sru01_14420</name>
</gene>
<dbReference type="AlphaFoldDB" id="A0A919R3J2"/>
<reference evidence="2" key="1">
    <citation type="submission" date="2021-01" db="EMBL/GenBank/DDBJ databases">
        <title>Whole genome shotgun sequence of Sphaerisporangium rufum NBRC 109079.</title>
        <authorList>
            <person name="Komaki H."/>
            <person name="Tamura T."/>
        </authorList>
    </citation>
    <scope>NUCLEOTIDE SEQUENCE</scope>
    <source>
        <strain evidence="2">NBRC 109079</strain>
    </source>
</reference>
<evidence type="ECO:0000256" key="1">
    <source>
        <dbReference type="SAM" id="MobiDB-lite"/>
    </source>
</evidence>
<feature type="compositionally biased region" description="Basic and acidic residues" evidence="1">
    <location>
        <begin position="32"/>
        <end position="42"/>
    </location>
</feature>
<dbReference type="EMBL" id="BOOU01000019">
    <property type="protein sequence ID" value="GII76460.1"/>
    <property type="molecule type" value="Genomic_DNA"/>
</dbReference>
<organism evidence="2 3">
    <name type="scientific">Sphaerisporangium rufum</name>
    <dbReference type="NCBI Taxonomy" id="1381558"/>
    <lineage>
        <taxon>Bacteria</taxon>
        <taxon>Bacillati</taxon>
        <taxon>Actinomycetota</taxon>
        <taxon>Actinomycetes</taxon>
        <taxon>Streptosporangiales</taxon>
        <taxon>Streptosporangiaceae</taxon>
        <taxon>Sphaerisporangium</taxon>
    </lineage>
</organism>
<protein>
    <submittedName>
        <fullName evidence="2">Uncharacterized protein</fullName>
    </submittedName>
</protein>
<dbReference type="Proteomes" id="UP000655287">
    <property type="component" value="Unassembled WGS sequence"/>
</dbReference>
<evidence type="ECO:0000313" key="3">
    <source>
        <dbReference type="Proteomes" id="UP000655287"/>
    </source>
</evidence>
<evidence type="ECO:0000313" key="2">
    <source>
        <dbReference type="EMBL" id="GII76460.1"/>
    </source>
</evidence>
<dbReference type="RefSeq" id="WP_203983094.1">
    <property type="nucleotide sequence ID" value="NZ_BOOU01000019.1"/>
</dbReference>